<keyword evidence="3" id="KW-1185">Reference proteome</keyword>
<accession>H2XYP8</accession>
<reference evidence="2" key="4">
    <citation type="submission" date="2025-09" db="UniProtKB">
        <authorList>
            <consortium name="Ensembl"/>
        </authorList>
    </citation>
    <scope>IDENTIFICATION</scope>
</reference>
<reference evidence="3" key="1">
    <citation type="journal article" date="2002" name="Science">
        <title>The draft genome of Ciona intestinalis: insights into chordate and vertebrate origins.</title>
        <authorList>
            <person name="Dehal P."/>
            <person name="Satou Y."/>
            <person name="Campbell R.K."/>
            <person name="Chapman J."/>
            <person name="Degnan B."/>
            <person name="De Tomaso A."/>
            <person name="Davidson B."/>
            <person name="Di Gregorio A."/>
            <person name="Gelpke M."/>
            <person name="Goodstein D.M."/>
            <person name="Harafuji N."/>
            <person name="Hastings K.E."/>
            <person name="Ho I."/>
            <person name="Hotta K."/>
            <person name="Huang W."/>
            <person name="Kawashima T."/>
            <person name="Lemaire P."/>
            <person name="Martinez D."/>
            <person name="Meinertzhagen I.A."/>
            <person name="Necula S."/>
            <person name="Nonaka M."/>
            <person name="Putnam N."/>
            <person name="Rash S."/>
            <person name="Saiga H."/>
            <person name="Satake M."/>
            <person name="Terry A."/>
            <person name="Yamada L."/>
            <person name="Wang H.G."/>
            <person name="Awazu S."/>
            <person name="Azumi K."/>
            <person name="Boore J."/>
            <person name="Branno M."/>
            <person name="Chin-Bow S."/>
            <person name="DeSantis R."/>
            <person name="Doyle S."/>
            <person name="Francino P."/>
            <person name="Keys D.N."/>
            <person name="Haga S."/>
            <person name="Hayashi H."/>
            <person name="Hino K."/>
            <person name="Imai K.S."/>
            <person name="Inaba K."/>
            <person name="Kano S."/>
            <person name="Kobayashi K."/>
            <person name="Kobayashi M."/>
            <person name="Lee B.I."/>
            <person name="Makabe K.W."/>
            <person name="Manohar C."/>
            <person name="Matassi G."/>
            <person name="Medina M."/>
            <person name="Mochizuki Y."/>
            <person name="Mount S."/>
            <person name="Morishita T."/>
            <person name="Miura S."/>
            <person name="Nakayama A."/>
            <person name="Nishizaka S."/>
            <person name="Nomoto H."/>
            <person name="Ohta F."/>
            <person name="Oishi K."/>
            <person name="Rigoutsos I."/>
            <person name="Sano M."/>
            <person name="Sasaki A."/>
            <person name="Sasakura Y."/>
            <person name="Shoguchi E."/>
            <person name="Shin-i T."/>
            <person name="Spagnuolo A."/>
            <person name="Stainier D."/>
            <person name="Suzuki M.M."/>
            <person name="Tassy O."/>
            <person name="Takatori N."/>
            <person name="Tokuoka M."/>
            <person name="Yagi K."/>
            <person name="Yoshizaki F."/>
            <person name="Wada S."/>
            <person name="Zhang C."/>
            <person name="Hyatt P.D."/>
            <person name="Larimer F."/>
            <person name="Detter C."/>
            <person name="Doggett N."/>
            <person name="Glavina T."/>
            <person name="Hawkins T."/>
            <person name="Richardson P."/>
            <person name="Lucas S."/>
            <person name="Kohara Y."/>
            <person name="Levine M."/>
            <person name="Satoh N."/>
            <person name="Rokhsar D.S."/>
        </authorList>
    </citation>
    <scope>NUCLEOTIDE SEQUENCE [LARGE SCALE GENOMIC DNA]</scope>
</reference>
<evidence type="ECO:0000313" key="3">
    <source>
        <dbReference type="Proteomes" id="UP000008144"/>
    </source>
</evidence>
<proteinExistence type="predicted"/>
<dbReference type="Ensembl" id="ENSCINT00000033724.1">
    <property type="protein sequence ID" value="ENSCINP00000034782.1"/>
    <property type="gene ID" value="ENSCING00000019258.1"/>
</dbReference>
<keyword evidence="1" id="KW-0472">Membrane</keyword>
<sequence>TNFSLIYHLFYRFFVPLFDYSCIFVFKFLMISDFPVFSFSNNNVFSFYND</sequence>
<dbReference type="EMBL" id="EAAA01000994">
    <property type="status" value="NOT_ANNOTATED_CDS"/>
    <property type="molecule type" value="Genomic_DNA"/>
</dbReference>
<feature type="transmembrane region" description="Helical" evidence="1">
    <location>
        <begin position="6"/>
        <end position="29"/>
    </location>
</feature>
<organism evidence="2 3">
    <name type="scientific">Ciona intestinalis</name>
    <name type="common">Transparent sea squirt</name>
    <name type="synonym">Ascidia intestinalis</name>
    <dbReference type="NCBI Taxonomy" id="7719"/>
    <lineage>
        <taxon>Eukaryota</taxon>
        <taxon>Metazoa</taxon>
        <taxon>Chordata</taxon>
        <taxon>Tunicata</taxon>
        <taxon>Ascidiacea</taxon>
        <taxon>Phlebobranchia</taxon>
        <taxon>Cionidae</taxon>
        <taxon>Ciona</taxon>
    </lineage>
</organism>
<dbReference type="InParanoid" id="H2XYP8"/>
<reference evidence="2" key="2">
    <citation type="journal article" date="2008" name="Genome Biol.">
        <title>Improved genome assembly and evidence-based global gene model set for the chordate Ciona intestinalis: new insight into intron and operon populations.</title>
        <authorList>
            <person name="Satou Y."/>
            <person name="Mineta K."/>
            <person name="Ogasawara M."/>
            <person name="Sasakura Y."/>
            <person name="Shoguchi E."/>
            <person name="Ueno K."/>
            <person name="Yamada L."/>
            <person name="Matsumoto J."/>
            <person name="Wasserscheid J."/>
            <person name="Dewar K."/>
            <person name="Wiley G.B."/>
            <person name="Macmil S.L."/>
            <person name="Roe B.A."/>
            <person name="Zeller R.W."/>
            <person name="Hastings K.E."/>
            <person name="Lemaire P."/>
            <person name="Lindquist E."/>
            <person name="Endo T."/>
            <person name="Hotta K."/>
            <person name="Inaba K."/>
        </authorList>
    </citation>
    <scope>NUCLEOTIDE SEQUENCE [LARGE SCALE GENOMIC DNA]</scope>
    <source>
        <strain evidence="2">wild type</strain>
    </source>
</reference>
<dbReference type="AlphaFoldDB" id="H2XYP8"/>
<dbReference type="Proteomes" id="UP000008144">
    <property type="component" value="Chromosome 12"/>
</dbReference>
<reference evidence="2" key="3">
    <citation type="submission" date="2025-08" db="UniProtKB">
        <authorList>
            <consortium name="Ensembl"/>
        </authorList>
    </citation>
    <scope>IDENTIFICATION</scope>
</reference>
<keyword evidence="1" id="KW-0812">Transmembrane</keyword>
<keyword evidence="1" id="KW-1133">Transmembrane helix</keyword>
<evidence type="ECO:0000313" key="2">
    <source>
        <dbReference type="Ensembl" id="ENSCINP00000034782.1"/>
    </source>
</evidence>
<name>H2XYP8_CIOIN</name>
<protein>
    <submittedName>
        <fullName evidence="2">Uncharacterized protein</fullName>
    </submittedName>
</protein>
<dbReference type="HOGENOM" id="CLU_3129379_0_0_1"/>
<evidence type="ECO:0000256" key="1">
    <source>
        <dbReference type="SAM" id="Phobius"/>
    </source>
</evidence>